<protein>
    <submittedName>
        <fullName evidence="1">Uncharacterized protein</fullName>
    </submittedName>
</protein>
<evidence type="ECO:0000313" key="1">
    <source>
        <dbReference type="EMBL" id="ASS77033.1"/>
    </source>
</evidence>
<evidence type="ECO:0000313" key="2">
    <source>
        <dbReference type="Proteomes" id="UP000214688"/>
    </source>
</evidence>
<sequence>MRHLPFPLVCTVLAVSILSSGCLEKPPVFQSEVDQPEQPAFPQLETLPVPPEEEDFYLFSQRLVDLEVPTSIAERLTHGSLNANMRKFPYPYRGMLAFASDIDDTTPEEFAEYHRFLNTKEETPNGTGVGLDIGDSLWMYMCNDRPNITDRSGKGLEGVMTYFDGADPTKKRYANEIKHYFQKGWIDSMHTFGDFSRKNVKDVCFKRQLAVKAWEEMIQEGITPSLWINHGNEANVDSFGAYDPNRFSRYQAGDDPTSPAYHTDLSLKNGVHFVWNSVGESRYGQDSPLFPIRLRDGQKIWGVHRYTHEVVNGKNDWTWVPREVHRQLTAERLDRLAEQGQYAILGQHFGGYNIGFPFDEKGVAALRLLERYQDQGTILVARTSRLLQYAVAYQHVKSAVVEHIGETWINITAIDDPLFGPQPLTLDAVRGLTFYVEKPERTHLLVDGKPLPPELYQVNQADQSGRSSIGIRWFPRDVHDYSYQNQDENAQ</sequence>
<keyword evidence="2" id="KW-1185">Reference proteome</keyword>
<dbReference type="Proteomes" id="UP000214688">
    <property type="component" value="Chromosome"/>
</dbReference>
<dbReference type="RefSeq" id="WP_094238255.1">
    <property type="nucleotide sequence ID" value="NZ_CP022657.1"/>
</dbReference>
<dbReference type="PROSITE" id="PS51257">
    <property type="entry name" value="PROKAR_LIPOPROTEIN"/>
    <property type="match status" value="1"/>
</dbReference>
<dbReference type="OrthoDB" id="5540948at2"/>
<name>A0A223D6G9_9BACL</name>
<dbReference type="EMBL" id="CP022657">
    <property type="protein sequence ID" value="ASS77033.1"/>
    <property type="molecule type" value="Genomic_DNA"/>
</dbReference>
<dbReference type="AlphaFoldDB" id="A0A223D6G9"/>
<gene>
    <name evidence="1" type="ORF">CIG75_20420</name>
</gene>
<accession>A0A223D6G9</accession>
<reference evidence="1 2" key="1">
    <citation type="journal article" date="2015" name="Int. J. Syst. Evol. Microbiol.">
        <title>Tumebacillus algifaecis sp. nov., isolated from decomposing algal scum.</title>
        <authorList>
            <person name="Wu Y.F."/>
            <person name="Zhang B."/>
            <person name="Xing P."/>
            <person name="Wu Q.L."/>
            <person name="Liu S.J."/>
        </authorList>
    </citation>
    <scope>NUCLEOTIDE SEQUENCE [LARGE SCALE GENOMIC DNA]</scope>
    <source>
        <strain evidence="1 2">THMBR28</strain>
    </source>
</reference>
<dbReference type="KEGG" id="tab:CIG75_20420"/>
<organism evidence="1 2">
    <name type="scientific">Tumebacillus algifaecis</name>
    <dbReference type="NCBI Taxonomy" id="1214604"/>
    <lineage>
        <taxon>Bacteria</taxon>
        <taxon>Bacillati</taxon>
        <taxon>Bacillota</taxon>
        <taxon>Bacilli</taxon>
        <taxon>Bacillales</taxon>
        <taxon>Alicyclobacillaceae</taxon>
        <taxon>Tumebacillus</taxon>
    </lineage>
</organism>
<proteinExistence type="predicted"/>